<gene>
    <name evidence="8" type="primary">dnajc5</name>
    <name evidence="8" type="ORF">NPIL_137941</name>
</gene>
<dbReference type="GO" id="GO:0005737">
    <property type="term" value="C:cytoplasm"/>
    <property type="evidence" value="ECO:0007669"/>
    <property type="project" value="UniProtKB-ARBA"/>
</dbReference>
<feature type="compositionally biased region" description="Polar residues" evidence="6">
    <location>
        <begin position="158"/>
        <end position="172"/>
    </location>
</feature>
<keyword evidence="3" id="KW-0564">Palmitate</keyword>
<dbReference type="PRINTS" id="PR00625">
    <property type="entry name" value="JDOMAIN"/>
</dbReference>
<dbReference type="GO" id="GO:1900073">
    <property type="term" value="P:regulation of neuromuscular synaptic transmission"/>
    <property type="evidence" value="ECO:0007669"/>
    <property type="project" value="TreeGrafter"/>
</dbReference>
<proteinExistence type="predicted"/>
<dbReference type="AlphaFoldDB" id="A0A8X6UAD8"/>
<sequence length="395" mass="44329">MAASARKLSTSGDSLYVVLGLPKTATPDDIKKTYRKLALKFHPDKNPNDPGAAEKFKDINRAHSILSDLTKRNIYDNYGSLGLYIAEQFGEENVNTYFVLTSGWCKALFVFCGVITGCYLCCCFCCCCNFCCGKCKPRAPEDTGDYCNLKEEYESGGSAPSSPIRTQPQSSEPMAMPPPGENVTEMTGLKSAQTVTYMTGHGVSTNQPCYGHSSRTFERELLIANNRFKRQLPNAKEEKEKNVARFIAFTCGEHKQAMENNFLSTQGKDYNWHFFLSEAGRRSGDKSSKYFGFLQEPPKYLSYGESTYSDHYGPKTNFPATLTISNENPISTAMVWNRARHMVSTTQFDYYGRRIGANTAPVVKRCSNVAQWETTYGRDFVYDPILKPVFPFPLN</sequence>
<evidence type="ECO:0000256" key="6">
    <source>
        <dbReference type="SAM" id="MobiDB-lite"/>
    </source>
</evidence>
<dbReference type="PROSITE" id="PS00636">
    <property type="entry name" value="DNAJ_1"/>
    <property type="match status" value="1"/>
</dbReference>
<keyword evidence="4" id="KW-0143">Chaperone</keyword>
<dbReference type="EMBL" id="BMAW01122105">
    <property type="protein sequence ID" value="GFT97498.1"/>
    <property type="molecule type" value="Genomic_DNA"/>
</dbReference>
<dbReference type="PANTHER" id="PTHR44027">
    <property type="entry name" value="DNAJ HOMOLOG SUBFAMILY C MEMBER 5 HOMOLOG"/>
    <property type="match status" value="1"/>
</dbReference>
<evidence type="ECO:0000256" key="3">
    <source>
        <dbReference type="ARBA" id="ARBA00023139"/>
    </source>
</evidence>
<keyword evidence="2" id="KW-0472">Membrane</keyword>
<dbReference type="FunFam" id="1.10.287.110:FF:000017">
    <property type="entry name" value="dnaJ homolog subfamily C member 5"/>
    <property type="match status" value="1"/>
</dbReference>
<dbReference type="Pfam" id="PF00226">
    <property type="entry name" value="DnaJ"/>
    <property type="match status" value="1"/>
</dbReference>
<dbReference type="PROSITE" id="PS50076">
    <property type="entry name" value="DNAJ_2"/>
    <property type="match status" value="1"/>
</dbReference>
<evidence type="ECO:0000256" key="1">
    <source>
        <dbReference type="ARBA" id="ARBA00004635"/>
    </source>
</evidence>
<dbReference type="InterPro" id="IPR001623">
    <property type="entry name" value="DnaJ_domain"/>
</dbReference>
<name>A0A8X6UAD8_NEPPI</name>
<evidence type="ECO:0000256" key="4">
    <source>
        <dbReference type="ARBA" id="ARBA00023186"/>
    </source>
</evidence>
<accession>A0A8X6UAD8</accession>
<dbReference type="CDD" id="cd06257">
    <property type="entry name" value="DnaJ"/>
    <property type="match status" value="1"/>
</dbReference>
<keyword evidence="9" id="KW-1185">Reference proteome</keyword>
<dbReference type="PANTHER" id="PTHR44027:SF7">
    <property type="entry name" value="DNAJ HOMOLOG SUBFAMILY C MEMBER 5 HOMOLOG"/>
    <property type="match status" value="1"/>
</dbReference>
<dbReference type="Gene3D" id="1.10.287.110">
    <property type="entry name" value="DnaJ domain"/>
    <property type="match status" value="1"/>
</dbReference>
<comment type="caution">
    <text evidence="8">The sequence shown here is derived from an EMBL/GenBank/DDBJ whole genome shotgun (WGS) entry which is preliminary data.</text>
</comment>
<dbReference type="OrthoDB" id="445556at2759"/>
<dbReference type="InterPro" id="IPR018253">
    <property type="entry name" value="DnaJ_domain_CS"/>
</dbReference>
<dbReference type="InterPro" id="IPR036869">
    <property type="entry name" value="J_dom_sf"/>
</dbReference>
<reference evidence="8" key="1">
    <citation type="submission" date="2020-08" db="EMBL/GenBank/DDBJ databases">
        <title>Multicomponent nature underlies the extraordinary mechanical properties of spider dragline silk.</title>
        <authorList>
            <person name="Kono N."/>
            <person name="Nakamura H."/>
            <person name="Mori M."/>
            <person name="Yoshida Y."/>
            <person name="Ohtoshi R."/>
            <person name="Malay A.D."/>
            <person name="Moran D.A.P."/>
            <person name="Tomita M."/>
            <person name="Numata K."/>
            <person name="Arakawa K."/>
        </authorList>
    </citation>
    <scope>NUCLEOTIDE SEQUENCE</scope>
</reference>
<feature type="domain" description="J" evidence="7">
    <location>
        <begin position="14"/>
        <end position="79"/>
    </location>
</feature>
<evidence type="ECO:0000256" key="2">
    <source>
        <dbReference type="ARBA" id="ARBA00023136"/>
    </source>
</evidence>
<evidence type="ECO:0000313" key="9">
    <source>
        <dbReference type="Proteomes" id="UP000887013"/>
    </source>
</evidence>
<feature type="region of interest" description="Disordered" evidence="6">
    <location>
        <begin position="153"/>
        <end position="185"/>
    </location>
</feature>
<evidence type="ECO:0000256" key="5">
    <source>
        <dbReference type="ARBA" id="ARBA00023288"/>
    </source>
</evidence>
<keyword evidence="5" id="KW-0449">Lipoprotein</keyword>
<dbReference type="GO" id="GO:0061177">
    <property type="term" value="C:type Is terminal bouton"/>
    <property type="evidence" value="ECO:0007669"/>
    <property type="project" value="TreeGrafter"/>
</dbReference>
<dbReference type="InterPro" id="IPR051434">
    <property type="entry name" value="DnaJ_C_subfamily_member5"/>
</dbReference>
<evidence type="ECO:0000259" key="7">
    <source>
        <dbReference type="PROSITE" id="PS50076"/>
    </source>
</evidence>
<organism evidence="8 9">
    <name type="scientific">Nephila pilipes</name>
    <name type="common">Giant wood spider</name>
    <name type="synonym">Nephila maculata</name>
    <dbReference type="NCBI Taxonomy" id="299642"/>
    <lineage>
        <taxon>Eukaryota</taxon>
        <taxon>Metazoa</taxon>
        <taxon>Ecdysozoa</taxon>
        <taxon>Arthropoda</taxon>
        <taxon>Chelicerata</taxon>
        <taxon>Arachnida</taxon>
        <taxon>Araneae</taxon>
        <taxon>Araneomorphae</taxon>
        <taxon>Entelegynae</taxon>
        <taxon>Araneoidea</taxon>
        <taxon>Nephilidae</taxon>
        <taxon>Nephila</taxon>
    </lineage>
</organism>
<dbReference type="GO" id="GO:0016020">
    <property type="term" value="C:membrane"/>
    <property type="evidence" value="ECO:0007669"/>
    <property type="project" value="UniProtKB-SubCell"/>
</dbReference>
<evidence type="ECO:0000313" key="8">
    <source>
        <dbReference type="EMBL" id="GFT97498.1"/>
    </source>
</evidence>
<protein>
    <submittedName>
        <fullName evidence="8">DnaJ homolog subfamily C member 5</fullName>
    </submittedName>
</protein>
<dbReference type="SMART" id="SM00271">
    <property type="entry name" value="DnaJ"/>
    <property type="match status" value="1"/>
</dbReference>
<comment type="subcellular location">
    <subcellularLocation>
        <location evidence="1">Membrane</location>
        <topology evidence="1">Lipid-anchor</topology>
    </subcellularLocation>
</comment>
<dbReference type="Proteomes" id="UP000887013">
    <property type="component" value="Unassembled WGS sequence"/>
</dbReference>
<dbReference type="SUPFAM" id="SSF46565">
    <property type="entry name" value="Chaperone J-domain"/>
    <property type="match status" value="1"/>
</dbReference>